<reference evidence="2" key="1">
    <citation type="submission" date="2013-04" db="UniProtKB">
        <authorList>
            <consortium name="EnsemblPlants"/>
        </authorList>
    </citation>
    <scope>IDENTIFICATION</scope>
</reference>
<evidence type="ECO:0000256" key="1">
    <source>
        <dbReference type="SAM" id="MobiDB-lite"/>
    </source>
</evidence>
<dbReference type="AlphaFoldDB" id="J3L9V3"/>
<dbReference type="HOGENOM" id="CLU_2378910_0_0_1"/>
<name>J3L9V3_ORYBR</name>
<evidence type="ECO:0000313" key="2">
    <source>
        <dbReference type="EnsemblPlants" id="OB02G14200.1"/>
    </source>
</evidence>
<feature type="compositionally biased region" description="Low complexity" evidence="1">
    <location>
        <begin position="12"/>
        <end position="25"/>
    </location>
</feature>
<protein>
    <submittedName>
        <fullName evidence="2">Uncharacterized protein</fullName>
    </submittedName>
</protein>
<sequence length="95" mass="10376">LLCSSRGFNPTSGARSLARSSPSPLLGFSFSPRTLKTQPFLSSLHHASPTTSTSLTNYHYHAVTILFLLQVHPSILHSTQRTHVHIYSIISSSTS</sequence>
<feature type="region of interest" description="Disordered" evidence="1">
    <location>
        <begin position="1"/>
        <end position="25"/>
    </location>
</feature>
<dbReference type="Proteomes" id="UP000006038">
    <property type="component" value="Unassembled WGS sequence"/>
</dbReference>
<dbReference type="Gramene" id="OB02G14200.1">
    <property type="protein sequence ID" value="OB02G14200.1"/>
    <property type="gene ID" value="OB02G14200"/>
</dbReference>
<proteinExistence type="predicted"/>
<organism evidence="2">
    <name type="scientific">Oryza brachyantha</name>
    <name type="common">malo sina</name>
    <dbReference type="NCBI Taxonomy" id="4533"/>
    <lineage>
        <taxon>Eukaryota</taxon>
        <taxon>Viridiplantae</taxon>
        <taxon>Streptophyta</taxon>
        <taxon>Embryophyta</taxon>
        <taxon>Tracheophyta</taxon>
        <taxon>Spermatophyta</taxon>
        <taxon>Magnoliopsida</taxon>
        <taxon>Liliopsida</taxon>
        <taxon>Poales</taxon>
        <taxon>Poaceae</taxon>
        <taxon>BOP clade</taxon>
        <taxon>Oryzoideae</taxon>
        <taxon>Oryzeae</taxon>
        <taxon>Oryzinae</taxon>
        <taxon>Oryza</taxon>
    </lineage>
</organism>
<keyword evidence="3" id="KW-1185">Reference proteome</keyword>
<feature type="compositionally biased region" description="Polar residues" evidence="1">
    <location>
        <begin position="1"/>
        <end position="11"/>
    </location>
</feature>
<dbReference type="EnsemblPlants" id="OB02G14200.1">
    <property type="protein sequence ID" value="OB02G14200.1"/>
    <property type="gene ID" value="OB02G14200"/>
</dbReference>
<accession>J3L9V3</accession>
<evidence type="ECO:0000313" key="3">
    <source>
        <dbReference type="Proteomes" id="UP000006038"/>
    </source>
</evidence>